<evidence type="ECO:0000313" key="1">
    <source>
        <dbReference type="EMBL" id="NMF58144.1"/>
    </source>
</evidence>
<proteinExistence type="predicted"/>
<keyword evidence="2" id="KW-1185">Reference proteome</keyword>
<accession>A0ABX1LPV7</accession>
<sequence length="66" mass="7276">MCRSLRRRYIGDLLNILTDVTWKSSKALSHFDRLSASPSPSPAGEGDLGFAPLLLREKGLGDEGRF</sequence>
<evidence type="ECO:0000313" key="2">
    <source>
        <dbReference type="Proteomes" id="UP000738376"/>
    </source>
</evidence>
<dbReference type="EMBL" id="JAAVJL010000001">
    <property type="protein sequence ID" value="NMF58144.1"/>
    <property type="molecule type" value="Genomic_DNA"/>
</dbReference>
<reference evidence="1 2" key="1">
    <citation type="submission" date="2020-03" db="EMBL/GenBank/DDBJ databases">
        <title>Draft Genome Sequence of 2-Methylisoborneol Producing Pseudanabaena yagii Strain GIHE-NHR1 Isolated from North Han River in South Korea.</title>
        <authorList>
            <person name="Jeong J."/>
        </authorList>
    </citation>
    <scope>NUCLEOTIDE SEQUENCE [LARGE SCALE GENOMIC DNA]</scope>
    <source>
        <strain evidence="1 2">GIHE-NHR1</strain>
    </source>
</reference>
<gene>
    <name evidence="1" type="ORF">HC246_08935</name>
</gene>
<protein>
    <submittedName>
        <fullName evidence="1">Uncharacterized protein</fullName>
    </submittedName>
</protein>
<dbReference type="RefSeq" id="WP_169363081.1">
    <property type="nucleotide sequence ID" value="NZ_JAAVJL010000001.1"/>
</dbReference>
<comment type="caution">
    <text evidence="1">The sequence shown here is derived from an EMBL/GenBank/DDBJ whole genome shotgun (WGS) entry which is preliminary data.</text>
</comment>
<organism evidence="1 2">
    <name type="scientific">Pseudanabaena yagii GIHE-NHR1</name>
    <dbReference type="NCBI Taxonomy" id="2722753"/>
    <lineage>
        <taxon>Bacteria</taxon>
        <taxon>Bacillati</taxon>
        <taxon>Cyanobacteriota</taxon>
        <taxon>Cyanophyceae</taxon>
        <taxon>Pseudanabaenales</taxon>
        <taxon>Pseudanabaenaceae</taxon>
        <taxon>Pseudanabaena</taxon>
        <taxon>Pseudanabaena yagii</taxon>
    </lineage>
</organism>
<dbReference type="Proteomes" id="UP000738376">
    <property type="component" value="Unassembled WGS sequence"/>
</dbReference>
<name>A0ABX1LPV7_9CYAN</name>